<dbReference type="EMBL" id="ML979144">
    <property type="protein sequence ID" value="KAF1911308.1"/>
    <property type="molecule type" value="Genomic_DNA"/>
</dbReference>
<protein>
    <submittedName>
        <fullName evidence="2">Uncharacterized protein</fullName>
    </submittedName>
</protein>
<feature type="transmembrane region" description="Helical" evidence="1">
    <location>
        <begin position="117"/>
        <end position="143"/>
    </location>
</feature>
<reference evidence="2" key="1">
    <citation type="journal article" date="2020" name="Stud. Mycol.">
        <title>101 Dothideomycetes genomes: a test case for predicting lifestyles and emergence of pathogens.</title>
        <authorList>
            <person name="Haridas S."/>
            <person name="Albert R."/>
            <person name="Binder M."/>
            <person name="Bloem J."/>
            <person name="Labutti K."/>
            <person name="Salamov A."/>
            <person name="Andreopoulos B."/>
            <person name="Baker S."/>
            <person name="Barry K."/>
            <person name="Bills G."/>
            <person name="Bluhm B."/>
            <person name="Cannon C."/>
            <person name="Castanera R."/>
            <person name="Culley D."/>
            <person name="Daum C."/>
            <person name="Ezra D."/>
            <person name="Gonzalez J."/>
            <person name="Henrissat B."/>
            <person name="Kuo A."/>
            <person name="Liang C."/>
            <person name="Lipzen A."/>
            <person name="Lutzoni F."/>
            <person name="Magnuson J."/>
            <person name="Mondo S."/>
            <person name="Nolan M."/>
            <person name="Ohm R."/>
            <person name="Pangilinan J."/>
            <person name="Park H.-J."/>
            <person name="Ramirez L."/>
            <person name="Alfaro M."/>
            <person name="Sun H."/>
            <person name="Tritt A."/>
            <person name="Yoshinaga Y."/>
            <person name="Zwiers L.-H."/>
            <person name="Turgeon B."/>
            <person name="Goodwin S."/>
            <person name="Spatafora J."/>
            <person name="Crous P."/>
            <person name="Grigoriev I."/>
        </authorList>
    </citation>
    <scope>NUCLEOTIDE SEQUENCE</scope>
    <source>
        <strain evidence="2">HMLAC05119</strain>
    </source>
</reference>
<name>A0A6A5Q956_AMPQU</name>
<evidence type="ECO:0000313" key="3">
    <source>
        <dbReference type="Proteomes" id="UP000800096"/>
    </source>
</evidence>
<accession>A0A6A5Q956</accession>
<dbReference type="Proteomes" id="UP000800096">
    <property type="component" value="Unassembled WGS sequence"/>
</dbReference>
<sequence>MILHGPVLGAALGTLFTLSTLVLGTHYRHNLPLVSMQSGALGFLGAIVHTVVARHALRTTTHAPGANAGLLLGTSLAAYTLMQRVPHDAVLTHFSPASTLPTSIGAILQERGTPLFVLGYLLVFAGIFVFPVYTVAVLTAAAAPVAASTGTWVVVATLCTAALSACVSANPAVRKRIGPVNMFVAASVFSAAASVVPAYMRDSTSGLVCGAAYGIGLGAVLALHVKVTTVFHGDKGVWLPDMSARAAMMMALAGGSACAGIIVSAIVMESVQNGVQIVACVAAGCLGLGGVLIALGRWRRCRRFYVAI</sequence>
<feature type="transmembrane region" description="Helical" evidence="1">
    <location>
        <begin position="149"/>
        <end position="168"/>
    </location>
</feature>
<dbReference type="InterPro" id="IPR036259">
    <property type="entry name" value="MFS_trans_sf"/>
</dbReference>
<dbReference type="SUPFAM" id="SSF103473">
    <property type="entry name" value="MFS general substrate transporter"/>
    <property type="match status" value="1"/>
</dbReference>
<keyword evidence="3" id="KW-1185">Reference proteome</keyword>
<proteinExistence type="predicted"/>
<gene>
    <name evidence="2" type="ORF">BDU57DRAFT_560428</name>
</gene>
<feature type="transmembrane region" description="Helical" evidence="1">
    <location>
        <begin position="274"/>
        <end position="295"/>
    </location>
</feature>
<evidence type="ECO:0000256" key="1">
    <source>
        <dbReference type="SAM" id="Phobius"/>
    </source>
</evidence>
<feature type="transmembrane region" description="Helical" evidence="1">
    <location>
        <begin position="246"/>
        <end position="268"/>
    </location>
</feature>
<keyword evidence="1" id="KW-1133">Transmembrane helix</keyword>
<organism evidence="2 3">
    <name type="scientific">Ampelomyces quisqualis</name>
    <name type="common">Powdery mildew agent</name>
    <dbReference type="NCBI Taxonomy" id="50730"/>
    <lineage>
        <taxon>Eukaryota</taxon>
        <taxon>Fungi</taxon>
        <taxon>Dikarya</taxon>
        <taxon>Ascomycota</taxon>
        <taxon>Pezizomycotina</taxon>
        <taxon>Dothideomycetes</taxon>
        <taxon>Pleosporomycetidae</taxon>
        <taxon>Pleosporales</taxon>
        <taxon>Pleosporineae</taxon>
        <taxon>Phaeosphaeriaceae</taxon>
        <taxon>Ampelomyces</taxon>
    </lineage>
</organism>
<keyword evidence="1" id="KW-0812">Transmembrane</keyword>
<feature type="transmembrane region" description="Helical" evidence="1">
    <location>
        <begin position="180"/>
        <end position="199"/>
    </location>
</feature>
<evidence type="ECO:0000313" key="2">
    <source>
        <dbReference type="EMBL" id="KAF1911308.1"/>
    </source>
</evidence>
<keyword evidence="1" id="KW-0472">Membrane</keyword>
<feature type="transmembrane region" description="Helical" evidence="1">
    <location>
        <begin position="34"/>
        <end position="52"/>
    </location>
</feature>
<feature type="transmembrane region" description="Helical" evidence="1">
    <location>
        <begin position="205"/>
        <end position="225"/>
    </location>
</feature>
<dbReference type="AlphaFoldDB" id="A0A6A5Q956"/>
<dbReference type="OrthoDB" id="3797192at2759"/>